<dbReference type="EMBL" id="JBHLWE010000017">
    <property type="protein sequence ID" value="MFC0339969.1"/>
    <property type="molecule type" value="Genomic_DNA"/>
</dbReference>
<sequence>SVLELGRTLIGGGGKIPWQVNSSVAFILNLFTPDTWEAFQRNGAEVSGFKLRQRNAAESDVKPGDIFVCYLVRLSRWCGALEVISSVYEDDSPIFSDPDPFVLRFKVRPIVLLKPEAAIPIFEDEVWRTLSSTQSFEPGTSGWTGQFRSSLRRLNKADGEFLLQRLRAQAAKPQEYPFTDRDRRQLARKSTVRGLDREVAVEVPDNADNESKAPSVLRVASEEPDERISITMQARLAEIGAKMEFNVWVPRNDRARVCEHLTVEARRTLIDTLPLNYDDVTLRTIENIDVLWLKRRSIARAFEVEHTTAVYSGILRMADLLALQPNMDIRLHIVAPSDKREKVFREIKRPVFSLLERGPLYEYCTYLPYEAVSAIADTPHLSHMNDSLLEEYAEHAEDAYDPLL</sequence>
<dbReference type="InterPro" id="IPR015947">
    <property type="entry name" value="PUA-like_sf"/>
</dbReference>
<comment type="caution">
    <text evidence="1">The sequence shown here is derived from an EMBL/GenBank/DDBJ whole genome shotgun (WGS) entry which is preliminary data.</text>
</comment>
<dbReference type="SUPFAM" id="SSF88697">
    <property type="entry name" value="PUA domain-like"/>
    <property type="match status" value="1"/>
</dbReference>
<dbReference type="Proteomes" id="UP001589799">
    <property type="component" value="Unassembled WGS sequence"/>
</dbReference>
<evidence type="ECO:0000313" key="2">
    <source>
        <dbReference type="Proteomes" id="UP001589799"/>
    </source>
</evidence>
<organism evidence="1 2">
    <name type="scientific">Paracoccus niistensis</name>
    <dbReference type="NCBI Taxonomy" id="632935"/>
    <lineage>
        <taxon>Bacteria</taxon>
        <taxon>Pseudomonadati</taxon>
        <taxon>Pseudomonadota</taxon>
        <taxon>Alphaproteobacteria</taxon>
        <taxon>Rhodobacterales</taxon>
        <taxon>Paracoccaceae</taxon>
        <taxon>Paracoccus</taxon>
    </lineage>
</organism>
<dbReference type="Gene3D" id="3.10.590.10">
    <property type="entry name" value="ph1033 like domains"/>
    <property type="match status" value="1"/>
</dbReference>
<evidence type="ECO:0000313" key="1">
    <source>
        <dbReference type="EMBL" id="MFC0339969.1"/>
    </source>
</evidence>
<keyword evidence="2" id="KW-1185">Reference proteome</keyword>
<feature type="non-terminal residue" evidence="1">
    <location>
        <position position="1"/>
    </location>
</feature>
<name>A0ABV6I167_9RHOB</name>
<protein>
    <recommendedName>
        <fullName evidence="3">EVE domain-containing protein</fullName>
    </recommendedName>
</protein>
<proteinExistence type="predicted"/>
<gene>
    <name evidence="1" type="ORF">ACFFII_04235</name>
</gene>
<evidence type="ECO:0008006" key="3">
    <source>
        <dbReference type="Google" id="ProtNLM"/>
    </source>
</evidence>
<accession>A0ABV6I167</accession>
<reference evidence="1 2" key="1">
    <citation type="submission" date="2024-09" db="EMBL/GenBank/DDBJ databases">
        <authorList>
            <person name="Sun Q."/>
            <person name="Mori K."/>
        </authorList>
    </citation>
    <scope>NUCLEOTIDE SEQUENCE [LARGE SCALE GENOMIC DNA]</scope>
    <source>
        <strain evidence="1 2">KCTC 22789</strain>
    </source>
</reference>